<evidence type="ECO:0000259" key="2">
    <source>
        <dbReference type="PROSITE" id="PS50994"/>
    </source>
</evidence>
<dbReference type="InterPro" id="IPR050951">
    <property type="entry name" value="Retrovirus_Pol_polyprotein"/>
</dbReference>
<dbReference type="Gene3D" id="3.30.420.10">
    <property type="entry name" value="Ribonuclease H-like superfamily/Ribonuclease H"/>
    <property type="match status" value="1"/>
</dbReference>
<gene>
    <name evidence="4" type="primary">LOC128202469</name>
</gene>
<feature type="domain" description="Integrase catalytic" evidence="2">
    <location>
        <begin position="194"/>
        <end position="348"/>
    </location>
</feature>
<reference evidence="4" key="1">
    <citation type="submission" date="2025-08" db="UniProtKB">
        <authorList>
            <consortium name="RefSeq"/>
        </authorList>
    </citation>
    <scope>IDENTIFICATION</scope>
    <source>
        <tissue evidence="4">Whole larvae</tissue>
    </source>
</reference>
<dbReference type="PANTHER" id="PTHR37984">
    <property type="entry name" value="PROTEIN CBG26694"/>
    <property type="match status" value="1"/>
</dbReference>
<dbReference type="Pfam" id="PF17921">
    <property type="entry name" value="Integrase_H2C2"/>
    <property type="match status" value="1"/>
</dbReference>
<dbReference type="InterPro" id="IPR012337">
    <property type="entry name" value="RNaseH-like_sf"/>
</dbReference>
<name>A0ABM3N612_GALME</name>
<dbReference type="InterPro" id="IPR041588">
    <property type="entry name" value="Integrase_H2C2"/>
</dbReference>
<dbReference type="PROSITE" id="PS50994">
    <property type="entry name" value="INTEGRASE"/>
    <property type="match status" value="1"/>
</dbReference>
<organism evidence="3 4">
    <name type="scientific">Galleria mellonella</name>
    <name type="common">Greater wax moth</name>
    <dbReference type="NCBI Taxonomy" id="7137"/>
    <lineage>
        <taxon>Eukaryota</taxon>
        <taxon>Metazoa</taxon>
        <taxon>Ecdysozoa</taxon>
        <taxon>Arthropoda</taxon>
        <taxon>Hexapoda</taxon>
        <taxon>Insecta</taxon>
        <taxon>Pterygota</taxon>
        <taxon>Neoptera</taxon>
        <taxon>Endopterygota</taxon>
        <taxon>Lepidoptera</taxon>
        <taxon>Glossata</taxon>
        <taxon>Ditrysia</taxon>
        <taxon>Pyraloidea</taxon>
        <taxon>Pyralidae</taxon>
        <taxon>Galleriinae</taxon>
        <taxon>Galleria</taxon>
    </lineage>
</organism>
<dbReference type="Gene3D" id="1.10.340.70">
    <property type="match status" value="1"/>
</dbReference>
<dbReference type="RefSeq" id="XP_052758888.1">
    <property type="nucleotide sequence ID" value="XM_052902928.1"/>
</dbReference>
<proteinExistence type="predicted"/>
<protein>
    <recommendedName>
        <fullName evidence="1">RNA-directed DNA polymerase</fullName>
        <ecNumber evidence="1">2.7.7.49</ecNumber>
    </recommendedName>
</protein>
<dbReference type="EC" id="2.7.7.49" evidence="1"/>
<dbReference type="InterPro" id="IPR036397">
    <property type="entry name" value="RNaseH_sf"/>
</dbReference>
<dbReference type="Proteomes" id="UP001652740">
    <property type="component" value="Unplaced"/>
</dbReference>
<dbReference type="GeneID" id="128202469"/>
<dbReference type="PANTHER" id="PTHR37984:SF5">
    <property type="entry name" value="PROTEIN NYNRIN-LIKE"/>
    <property type="match status" value="1"/>
</dbReference>
<keyword evidence="3" id="KW-1185">Reference proteome</keyword>
<dbReference type="InterPro" id="IPR001584">
    <property type="entry name" value="Integrase_cat-core"/>
</dbReference>
<evidence type="ECO:0000256" key="1">
    <source>
        <dbReference type="ARBA" id="ARBA00012493"/>
    </source>
</evidence>
<dbReference type="SUPFAM" id="SSF53098">
    <property type="entry name" value="Ribonuclease H-like"/>
    <property type="match status" value="1"/>
</dbReference>
<dbReference type="Pfam" id="PF00665">
    <property type="entry name" value="rve"/>
    <property type="match status" value="1"/>
</dbReference>
<evidence type="ECO:0000313" key="3">
    <source>
        <dbReference type="Proteomes" id="UP001652740"/>
    </source>
</evidence>
<accession>A0ABM3N612</accession>
<sequence length="589" mass="67295">MAANRLQRYALFLSAYNFKIEYIKGDNNVADFLSRSVNAMEMFDDKNKLNIDPITYINFIEDSMLKPITVEDIKKETGLDGILKKVAYYIKTGWPPKMTDINIKPYFLCRFELSLENECILRGHKVVIPHKFREHILNELHSSHFGVVRTKTEARTRFWWPNIDRHIEEKIGSCSLCNSKRSLPPRSPLAPWAFPARPWERIHLDMFSIDKHQFLVAVDAYSKWIECFLMSNTDSQSIINKLNEIFSRFGLVHTLVTDNATNFCSTQFEDFCVLNGIKHVTIAPYHPASNGQAENSVKTLKKGVRNILRENTHQKDIMKKINNFLFNYRNSTHCTTGFSPAQLLLGRSLRCRLDLLRVIQPNSNNNTSESLASTVQNNVFVKQTLQRKQFGGHRRTDFSTGSKVLVKHIFKNGMKHIWKLGTIQRKIGSRMYVIFVPELNCHVKKHVDQLLAYKGTDLSQDLDDISLSDYYSIVGEGTDRNMREETVSSEVVCQPIVPEGAITNPDVCAPELPETSSSSQAEFSHDDSFVSIPDHNSVGTTAEQTTSTPLSLLPIEKACKKVTEAEPTVIKRGRNPIRSTRMKKVNYKL</sequence>
<evidence type="ECO:0000313" key="4">
    <source>
        <dbReference type="RefSeq" id="XP_052758888.1"/>
    </source>
</evidence>